<evidence type="ECO:0000256" key="3">
    <source>
        <dbReference type="ARBA" id="ARBA00007739"/>
    </source>
</evidence>
<evidence type="ECO:0000256" key="15">
    <source>
        <dbReference type="ARBA" id="ARBA00034000"/>
    </source>
</evidence>
<evidence type="ECO:0000256" key="2">
    <source>
        <dbReference type="ARBA" id="ARBA00007090"/>
    </source>
</evidence>
<sequence>MGKILKRFGLYFLKKTHSLIKNSIGFIIKNPLRVLKAAGFLAFFGFVAIAFLFIYYSKDLPSAAALREIFVPESTKIYDRTGTVVLYDIYGEEKRTIIPFSEMPEYVRNATVAAEDDGFYHHVGIDVKAITRALIANIRGREIRQGGSTITQQFIKNALLTSEKTLPRKIKEAILAVQLEWKYSKDEILELYLNQVPYGYNAYGVEAASQTYFNKHAEDLTLAQAATLAALPQATTYYTSNLQALEDRKTLILNKMLEFGYINKDEYLAALTENTEMKTVNDIEMLAPHFVIEVKKYIEQKYGSSLVEQNGLKVITTLDITLQQAAEDAVEQYAQKNIANFNANNAALVAIDPSTGQVLAMVGSRDYFGESSPEECVVGKTCKFDPNVNVALTPQQPGSSFKPFAYAEAFRKGYTPDTVVFDVPTEFNSSCPWTANKETGEGGSKCYNPKNYDGSYYGPMTLKEALAQSRNVPAVKVLYLAGVQDTIELARSMGIESLADSSRYGLSLVLGGGDVTLLEETSAFGIFATRGEKNSPNYILRIEDREGNILEEFRKESKDVLEKNIADQINYVLSTNSFRAKVFGENNYLSIGGLPVAAKTGTSQDYIDAWTVGYTRSIAVGVWVGNNNNAKMRNADGSAVAAPIWNAFFREAYAKKQQESGELKEREFYFSLPSLDNEAPFVNPDIPKTGKPVLDGSVYRNSILHYVDKSNPLGPYPKSPQNDPLYQNWQLPVQQWGGQISTSGTNYTGTGDIAIVFTSPQKDMFSKNDTLELRAGVQSEKPLTLVRIWLDGELIKKFEYGENSSARAVNISENFSLKSFQKESSHEILVEAQNKDDKTDKAGFVFSIED</sequence>
<dbReference type="GO" id="GO:0071555">
    <property type="term" value="P:cell wall organization"/>
    <property type="evidence" value="ECO:0007669"/>
    <property type="project" value="UniProtKB-KW"/>
</dbReference>
<evidence type="ECO:0000256" key="16">
    <source>
        <dbReference type="ARBA" id="ARBA00049902"/>
    </source>
</evidence>
<evidence type="ECO:0000256" key="9">
    <source>
        <dbReference type="ARBA" id="ARBA00022801"/>
    </source>
</evidence>
<dbReference type="Proteomes" id="UP000178835">
    <property type="component" value="Unassembled WGS sequence"/>
</dbReference>
<dbReference type="Gene3D" id="3.40.710.10">
    <property type="entry name" value="DD-peptidase/beta-lactamase superfamily"/>
    <property type="match status" value="1"/>
</dbReference>
<comment type="caution">
    <text evidence="20">The sequence shown here is derived from an EMBL/GenBank/DDBJ whole genome shotgun (WGS) entry which is preliminary data.</text>
</comment>
<keyword evidence="14" id="KW-0961">Cell wall biogenesis/degradation</keyword>
<evidence type="ECO:0000256" key="7">
    <source>
        <dbReference type="ARBA" id="ARBA00022676"/>
    </source>
</evidence>
<dbReference type="InterPro" id="IPR023346">
    <property type="entry name" value="Lysozyme-like_dom_sf"/>
</dbReference>
<gene>
    <name evidence="20" type="ORF">A2919_00580</name>
</gene>
<dbReference type="GO" id="GO:0006508">
    <property type="term" value="P:proteolysis"/>
    <property type="evidence" value="ECO:0007669"/>
    <property type="project" value="UniProtKB-KW"/>
</dbReference>
<evidence type="ECO:0000313" key="21">
    <source>
        <dbReference type="Proteomes" id="UP000178835"/>
    </source>
</evidence>
<dbReference type="SUPFAM" id="SSF56601">
    <property type="entry name" value="beta-lactamase/transpeptidase-like"/>
    <property type="match status" value="1"/>
</dbReference>
<dbReference type="GO" id="GO:0008658">
    <property type="term" value="F:penicillin binding"/>
    <property type="evidence" value="ECO:0007669"/>
    <property type="project" value="InterPro"/>
</dbReference>
<dbReference type="Pfam" id="PF00905">
    <property type="entry name" value="Transpeptidase"/>
    <property type="match status" value="1"/>
</dbReference>
<keyword evidence="11" id="KW-0573">Peptidoglycan synthesis</keyword>
<name>A0A1G2HET2_9BACT</name>
<dbReference type="AlphaFoldDB" id="A0A1G2HET2"/>
<dbReference type="GO" id="GO:0009252">
    <property type="term" value="P:peptidoglycan biosynthetic process"/>
    <property type="evidence" value="ECO:0007669"/>
    <property type="project" value="UniProtKB-KW"/>
</dbReference>
<evidence type="ECO:0000256" key="14">
    <source>
        <dbReference type="ARBA" id="ARBA00023316"/>
    </source>
</evidence>
<evidence type="ECO:0000256" key="17">
    <source>
        <dbReference type="SAM" id="Phobius"/>
    </source>
</evidence>
<proteinExistence type="inferred from homology"/>
<keyword evidence="10" id="KW-0133">Cell shape</keyword>
<evidence type="ECO:0000256" key="4">
    <source>
        <dbReference type="ARBA" id="ARBA00022475"/>
    </source>
</evidence>
<dbReference type="Pfam" id="PF00912">
    <property type="entry name" value="Transgly"/>
    <property type="match status" value="1"/>
</dbReference>
<comment type="similarity">
    <text evidence="3">In the N-terminal section; belongs to the glycosyltransferase 51 family.</text>
</comment>
<keyword evidence="5" id="KW-0121">Carboxypeptidase</keyword>
<evidence type="ECO:0000259" key="19">
    <source>
        <dbReference type="Pfam" id="PF00912"/>
    </source>
</evidence>
<evidence type="ECO:0000256" key="6">
    <source>
        <dbReference type="ARBA" id="ARBA00022670"/>
    </source>
</evidence>
<dbReference type="EMBL" id="MHOH01000009">
    <property type="protein sequence ID" value="OGZ60984.1"/>
    <property type="molecule type" value="Genomic_DNA"/>
</dbReference>
<comment type="catalytic activity">
    <reaction evidence="16">
        <text>[GlcNAc-(1-&gt;4)-Mur2Ac(oyl-L-Ala-gamma-D-Glu-L-Lys-D-Ala-D-Ala)](n)-di-trans,octa-cis-undecaprenyl diphosphate + beta-D-GlcNAc-(1-&gt;4)-Mur2Ac(oyl-L-Ala-gamma-D-Glu-L-Lys-D-Ala-D-Ala)-di-trans,octa-cis-undecaprenyl diphosphate = [GlcNAc-(1-&gt;4)-Mur2Ac(oyl-L-Ala-gamma-D-Glu-L-Lys-D-Ala-D-Ala)](n+1)-di-trans,octa-cis-undecaprenyl diphosphate + di-trans,octa-cis-undecaprenyl diphosphate + H(+)</text>
        <dbReference type="Rhea" id="RHEA:23708"/>
        <dbReference type="Rhea" id="RHEA-COMP:9602"/>
        <dbReference type="Rhea" id="RHEA-COMP:9603"/>
        <dbReference type="ChEBI" id="CHEBI:15378"/>
        <dbReference type="ChEBI" id="CHEBI:58405"/>
        <dbReference type="ChEBI" id="CHEBI:60033"/>
        <dbReference type="ChEBI" id="CHEBI:78435"/>
        <dbReference type="EC" id="2.4.99.28"/>
    </reaction>
</comment>
<evidence type="ECO:0000256" key="1">
    <source>
        <dbReference type="ARBA" id="ARBA00004236"/>
    </source>
</evidence>
<keyword evidence="8" id="KW-0808">Transferase</keyword>
<dbReference type="Gene3D" id="1.10.3810.10">
    <property type="entry name" value="Biosynthetic peptidoglycan transglycosylase-like"/>
    <property type="match status" value="1"/>
</dbReference>
<keyword evidence="9" id="KW-0378">Hydrolase</keyword>
<evidence type="ECO:0000256" key="11">
    <source>
        <dbReference type="ARBA" id="ARBA00022984"/>
    </source>
</evidence>
<evidence type="ECO:0000256" key="8">
    <source>
        <dbReference type="ARBA" id="ARBA00022679"/>
    </source>
</evidence>
<dbReference type="NCBIfam" id="TIGR02074">
    <property type="entry name" value="PBP_1a_fam"/>
    <property type="match status" value="1"/>
</dbReference>
<dbReference type="GO" id="GO:0030288">
    <property type="term" value="C:outer membrane-bounded periplasmic space"/>
    <property type="evidence" value="ECO:0007669"/>
    <property type="project" value="TreeGrafter"/>
</dbReference>
<keyword evidence="17" id="KW-0812">Transmembrane</keyword>
<keyword evidence="6" id="KW-0645">Protease</keyword>
<evidence type="ECO:0000256" key="12">
    <source>
        <dbReference type="ARBA" id="ARBA00023136"/>
    </source>
</evidence>
<feature type="transmembrane region" description="Helical" evidence="17">
    <location>
        <begin position="37"/>
        <end position="56"/>
    </location>
</feature>
<organism evidence="20 21">
    <name type="scientific">Candidatus Spechtbacteria bacterium RIFCSPLOWO2_01_FULL_43_12</name>
    <dbReference type="NCBI Taxonomy" id="1802162"/>
    <lineage>
        <taxon>Bacteria</taxon>
        <taxon>Candidatus Spechtiibacteriota</taxon>
    </lineage>
</organism>
<dbReference type="GO" id="GO:0008360">
    <property type="term" value="P:regulation of cell shape"/>
    <property type="evidence" value="ECO:0007669"/>
    <property type="project" value="UniProtKB-KW"/>
</dbReference>
<keyword evidence="12 17" id="KW-0472">Membrane</keyword>
<dbReference type="InterPro" id="IPR012338">
    <property type="entry name" value="Beta-lactam/transpept-like"/>
</dbReference>
<keyword evidence="4" id="KW-1003">Cell membrane</keyword>
<protein>
    <submittedName>
        <fullName evidence="20">Uncharacterized protein</fullName>
    </submittedName>
</protein>
<dbReference type="InterPro" id="IPR050396">
    <property type="entry name" value="Glycosyltr_51/Transpeptidase"/>
</dbReference>
<evidence type="ECO:0000256" key="13">
    <source>
        <dbReference type="ARBA" id="ARBA00023268"/>
    </source>
</evidence>
<keyword evidence="17" id="KW-1133">Transmembrane helix</keyword>
<dbReference type="GO" id="GO:0009002">
    <property type="term" value="F:serine-type D-Ala-D-Ala carboxypeptidase activity"/>
    <property type="evidence" value="ECO:0007669"/>
    <property type="project" value="UniProtKB-EC"/>
</dbReference>
<evidence type="ECO:0000313" key="20">
    <source>
        <dbReference type="EMBL" id="OGZ60984.1"/>
    </source>
</evidence>
<evidence type="ECO:0000256" key="5">
    <source>
        <dbReference type="ARBA" id="ARBA00022645"/>
    </source>
</evidence>
<dbReference type="PANTHER" id="PTHR32282:SF11">
    <property type="entry name" value="PENICILLIN-BINDING PROTEIN 1B"/>
    <property type="match status" value="1"/>
</dbReference>
<comment type="similarity">
    <text evidence="2">In the C-terminal section; belongs to the transpeptidase family.</text>
</comment>
<keyword evidence="7" id="KW-0328">Glycosyltransferase</keyword>
<dbReference type="InterPro" id="IPR036950">
    <property type="entry name" value="PBP_transglycosylase"/>
</dbReference>
<evidence type="ECO:0000256" key="10">
    <source>
        <dbReference type="ARBA" id="ARBA00022960"/>
    </source>
</evidence>
<comment type="catalytic activity">
    <reaction evidence="15">
        <text>Preferential cleavage: (Ac)2-L-Lys-D-Ala-|-D-Ala. Also transpeptidation of peptidyl-alanyl moieties that are N-acyl substituents of D-alanine.</text>
        <dbReference type="EC" id="3.4.16.4"/>
    </reaction>
</comment>
<keyword evidence="13" id="KW-0511">Multifunctional enzyme</keyword>
<feature type="domain" description="Glycosyl transferase family 51" evidence="19">
    <location>
        <begin position="88"/>
        <end position="256"/>
    </location>
</feature>
<evidence type="ECO:0000259" key="18">
    <source>
        <dbReference type="Pfam" id="PF00905"/>
    </source>
</evidence>
<accession>A0A1G2HET2</accession>
<dbReference type="FunFam" id="1.10.3810.10:FF:000001">
    <property type="entry name" value="Penicillin-binding protein 1A"/>
    <property type="match status" value="1"/>
</dbReference>
<comment type="subcellular location">
    <subcellularLocation>
        <location evidence="1">Cell membrane</location>
    </subcellularLocation>
</comment>
<dbReference type="InterPro" id="IPR001460">
    <property type="entry name" value="PCN-bd_Tpept"/>
</dbReference>
<dbReference type="GO" id="GO:0005886">
    <property type="term" value="C:plasma membrane"/>
    <property type="evidence" value="ECO:0007669"/>
    <property type="project" value="UniProtKB-SubCell"/>
</dbReference>
<dbReference type="PANTHER" id="PTHR32282">
    <property type="entry name" value="BINDING PROTEIN TRANSPEPTIDASE, PUTATIVE-RELATED"/>
    <property type="match status" value="1"/>
</dbReference>
<dbReference type="InterPro" id="IPR001264">
    <property type="entry name" value="Glyco_trans_51"/>
</dbReference>
<dbReference type="GO" id="GO:0008955">
    <property type="term" value="F:peptidoglycan glycosyltransferase activity"/>
    <property type="evidence" value="ECO:0007669"/>
    <property type="project" value="UniProtKB-EC"/>
</dbReference>
<feature type="domain" description="Penicillin-binding protein transpeptidase" evidence="18">
    <location>
        <begin position="347"/>
        <end position="648"/>
    </location>
</feature>
<dbReference type="SUPFAM" id="SSF53955">
    <property type="entry name" value="Lysozyme-like"/>
    <property type="match status" value="1"/>
</dbReference>
<reference evidence="20 21" key="1">
    <citation type="journal article" date="2016" name="Nat. Commun.">
        <title>Thousands of microbial genomes shed light on interconnected biogeochemical processes in an aquifer system.</title>
        <authorList>
            <person name="Anantharaman K."/>
            <person name="Brown C.T."/>
            <person name="Hug L.A."/>
            <person name="Sharon I."/>
            <person name="Castelle C.J."/>
            <person name="Probst A.J."/>
            <person name="Thomas B.C."/>
            <person name="Singh A."/>
            <person name="Wilkins M.J."/>
            <person name="Karaoz U."/>
            <person name="Brodie E.L."/>
            <person name="Williams K.H."/>
            <person name="Hubbard S.S."/>
            <person name="Banfield J.F."/>
        </authorList>
    </citation>
    <scope>NUCLEOTIDE SEQUENCE [LARGE SCALE GENOMIC DNA]</scope>
</reference>